<accession>A0ABT1TUR4</accession>
<dbReference type="InterPro" id="IPR016193">
    <property type="entry name" value="Cytidine_deaminase-like"/>
</dbReference>
<sequence>MSLKFTGNFTELQAKLSSLNGQWDSSQPNKQVLRRGDGVLNWFESTGTIQFQGKGADKDFLEQKVPNLLYPKQFPEPTLAETVQDSPEKPGHTESLTPVQCSIERKYLESGVNDSEIVIGIVSAVGTESKRVIDPLKDRLKGFGYTVEEIRVSSILPSYAGEPKEYERIKHYMKAGDSIRQQSKNNAILAAGVSKKVAESRKDSSAEKRAYIINSLKHPNEVEFLRKVYGEGFYLFGIHADVKRRHNFLTQDKDCTQDQADELIKIDEDESFSHGQKTRDTYHLSDFFLNLGKNDDQVKHTLQRFLQLIFSHPYKNPTFDEFAMFMAFNSSVRSGDLSRQVGAVITRNQQIIATGANDCPQSGGGLYWAEVDTDTGEVKDKPDGKDYMREEDSNKRAQAEIIAEIANSINAHDLINADKMPELEEILKESKISDLTEFGRVVHAEMEALLSCGRAGISTTEATLYCTTFPCHNCAKHIIAGGIKRVVYVEPYPKSRALEFHSESIQPKLKLEDKSNSGLVIFEPFIGVGPRRFLDLFSMNLGSGSKLRRKAKDGKTLDWKKETAVIRTPLLPKSYLDIEHAASEIWQEACR</sequence>
<reference evidence="7 8" key="1">
    <citation type="submission" date="2022-07" db="EMBL/GenBank/DDBJ databases">
        <title>Methylomonas rivi sp. nov., Methylomonas rosea sp. nov., Methylomonas aureus sp. nov. and Methylomonas subterranea sp. nov., four novel methanotrophs isolated from a freshwater creek and the deep terrestrial subsurface.</title>
        <authorList>
            <person name="Abin C."/>
            <person name="Sankaranarayanan K."/>
            <person name="Garner C."/>
            <person name="Sindelar R."/>
            <person name="Kotary K."/>
            <person name="Garner R."/>
            <person name="Barclay S."/>
            <person name="Lawson P."/>
            <person name="Krumholz L."/>
        </authorList>
    </citation>
    <scope>NUCLEOTIDE SEQUENCE [LARGE SCALE GENOMIC DNA]</scope>
    <source>
        <strain evidence="7 8">WSC-7</strain>
    </source>
</reference>
<evidence type="ECO:0000256" key="3">
    <source>
        <dbReference type="ARBA" id="ARBA00022723"/>
    </source>
</evidence>
<dbReference type="InterPro" id="IPR015517">
    <property type="entry name" value="dCMP_deaminase-rel"/>
</dbReference>
<evidence type="ECO:0000313" key="8">
    <source>
        <dbReference type="Proteomes" id="UP001524570"/>
    </source>
</evidence>
<evidence type="ECO:0000256" key="1">
    <source>
        <dbReference type="ARBA" id="ARBA00001947"/>
    </source>
</evidence>
<evidence type="ECO:0000259" key="6">
    <source>
        <dbReference type="PROSITE" id="PS51747"/>
    </source>
</evidence>
<dbReference type="PROSITE" id="PS51747">
    <property type="entry name" value="CYT_DCMP_DEAMINASES_2"/>
    <property type="match status" value="1"/>
</dbReference>
<dbReference type="Gene3D" id="3.40.140.10">
    <property type="entry name" value="Cytidine Deaminase, domain 2"/>
    <property type="match status" value="1"/>
</dbReference>
<dbReference type="Proteomes" id="UP001524570">
    <property type="component" value="Unassembled WGS sequence"/>
</dbReference>
<comment type="similarity">
    <text evidence="2">Belongs to the cytidine and deoxycytidylate deaminase family.</text>
</comment>
<comment type="caution">
    <text evidence="7">The sequence shown here is derived from an EMBL/GenBank/DDBJ whole genome shotgun (WGS) entry which is preliminary data.</text>
</comment>
<evidence type="ECO:0000256" key="5">
    <source>
        <dbReference type="ARBA" id="ARBA00022833"/>
    </source>
</evidence>
<dbReference type="InterPro" id="IPR035105">
    <property type="entry name" value="Deoxycytidylate_deaminase_dom"/>
</dbReference>
<dbReference type="RefSeq" id="WP_256606898.1">
    <property type="nucleotide sequence ID" value="NZ_JANIBL010000028.1"/>
</dbReference>
<dbReference type="PANTHER" id="PTHR11086:SF18">
    <property type="entry name" value="DEOXYCYTIDYLATE DEAMINASE"/>
    <property type="match status" value="1"/>
</dbReference>
<organism evidence="7 8">
    <name type="scientific">Methylomonas rosea</name>
    <dbReference type="NCBI Taxonomy" id="2952227"/>
    <lineage>
        <taxon>Bacteria</taxon>
        <taxon>Pseudomonadati</taxon>
        <taxon>Pseudomonadota</taxon>
        <taxon>Gammaproteobacteria</taxon>
        <taxon>Methylococcales</taxon>
        <taxon>Methylococcaceae</taxon>
        <taxon>Methylomonas</taxon>
    </lineage>
</organism>
<dbReference type="InterPro" id="IPR016192">
    <property type="entry name" value="APOBEC/CMP_deaminase_Zn-bd"/>
</dbReference>
<feature type="domain" description="CMP/dCMP-type deaminase" evidence="6">
    <location>
        <begin position="318"/>
        <end position="513"/>
    </location>
</feature>
<evidence type="ECO:0000313" key="7">
    <source>
        <dbReference type="EMBL" id="MCQ8117813.1"/>
    </source>
</evidence>
<dbReference type="PROSITE" id="PS00903">
    <property type="entry name" value="CYT_DCMP_DEAMINASES_1"/>
    <property type="match status" value="1"/>
</dbReference>
<dbReference type="PANTHER" id="PTHR11086">
    <property type="entry name" value="DEOXYCYTIDYLATE DEAMINASE-RELATED"/>
    <property type="match status" value="1"/>
</dbReference>
<evidence type="ECO:0000256" key="4">
    <source>
        <dbReference type="ARBA" id="ARBA00022801"/>
    </source>
</evidence>
<keyword evidence="5" id="KW-0862">Zinc</keyword>
<protein>
    <submittedName>
        <fullName evidence="7">Anti-phage dCTP deaminase</fullName>
    </submittedName>
</protein>
<dbReference type="EMBL" id="JANIBL010000028">
    <property type="protein sequence ID" value="MCQ8117813.1"/>
    <property type="molecule type" value="Genomic_DNA"/>
</dbReference>
<keyword evidence="3" id="KW-0479">Metal-binding</keyword>
<evidence type="ECO:0000256" key="2">
    <source>
        <dbReference type="ARBA" id="ARBA00006576"/>
    </source>
</evidence>
<dbReference type="Pfam" id="PF00383">
    <property type="entry name" value="dCMP_cyt_deam_1"/>
    <property type="match status" value="1"/>
</dbReference>
<keyword evidence="4" id="KW-0378">Hydrolase</keyword>
<dbReference type="NCBIfam" id="NF041025">
    <property type="entry name" value="antiphage_deaminase"/>
    <property type="match status" value="1"/>
</dbReference>
<proteinExistence type="inferred from homology"/>
<dbReference type="Gene3D" id="3.40.50.300">
    <property type="entry name" value="P-loop containing nucleotide triphosphate hydrolases"/>
    <property type="match status" value="1"/>
</dbReference>
<gene>
    <name evidence="7" type="ORF">NP589_10290</name>
</gene>
<dbReference type="CDD" id="cd01286">
    <property type="entry name" value="deoxycytidylate_deaminase"/>
    <property type="match status" value="1"/>
</dbReference>
<dbReference type="SUPFAM" id="SSF53927">
    <property type="entry name" value="Cytidine deaminase-like"/>
    <property type="match status" value="1"/>
</dbReference>
<dbReference type="InterPro" id="IPR002125">
    <property type="entry name" value="CMP_dCMP_dom"/>
</dbReference>
<name>A0ABT1TUR4_9GAMM</name>
<dbReference type="InterPro" id="IPR027417">
    <property type="entry name" value="P-loop_NTPase"/>
</dbReference>
<keyword evidence="8" id="KW-1185">Reference proteome</keyword>
<comment type="cofactor">
    <cofactor evidence="1">
        <name>Zn(2+)</name>
        <dbReference type="ChEBI" id="CHEBI:29105"/>
    </cofactor>
</comment>